<dbReference type="GO" id="GO:0006784">
    <property type="term" value="P:heme A biosynthetic process"/>
    <property type="evidence" value="ECO:0007669"/>
    <property type="project" value="TreeGrafter"/>
</dbReference>
<evidence type="ECO:0000256" key="14">
    <source>
        <dbReference type="SAM" id="Phobius"/>
    </source>
</evidence>
<comment type="similarity">
    <text evidence="12">Belongs to the ubiA prenyltransferase family.</text>
</comment>
<evidence type="ECO:0000256" key="1">
    <source>
        <dbReference type="ARBA" id="ARBA00004013"/>
    </source>
</evidence>
<keyword evidence="5 14" id="KW-0812">Transmembrane</keyword>
<comment type="function">
    <text evidence="1 12">Converts protoheme IX and farnesyl diphosphate to heme O.</text>
</comment>
<dbReference type="GO" id="GO:0008495">
    <property type="term" value="F:protoheme IX farnesyltransferase activity"/>
    <property type="evidence" value="ECO:0007669"/>
    <property type="project" value="InterPro"/>
</dbReference>
<keyword evidence="9 12" id="KW-0350">Heme biosynthesis</keyword>
<feature type="transmembrane region" description="Helical" evidence="14">
    <location>
        <begin position="234"/>
        <end position="258"/>
    </location>
</feature>
<evidence type="ECO:0000256" key="5">
    <source>
        <dbReference type="ARBA" id="ARBA00022692"/>
    </source>
</evidence>
<feature type="transmembrane region" description="Helical" evidence="14">
    <location>
        <begin position="417"/>
        <end position="436"/>
    </location>
</feature>
<feature type="region of interest" description="Disordered" evidence="13">
    <location>
        <begin position="50"/>
        <end position="170"/>
    </location>
</feature>
<evidence type="ECO:0000256" key="9">
    <source>
        <dbReference type="ARBA" id="ARBA00023133"/>
    </source>
</evidence>
<feature type="transmembrane region" description="Helical" evidence="14">
    <location>
        <begin position="373"/>
        <end position="396"/>
    </location>
</feature>
<evidence type="ECO:0000313" key="16">
    <source>
        <dbReference type="Proteomes" id="UP000799302"/>
    </source>
</evidence>
<dbReference type="InterPro" id="IPR006369">
    <property type="entry name" value="Protohaem_IX_farnesylTrfase"/>
</dbReference>
<evidence type="ECO:0000256" key="12">
    <source>
        <dbReference type="PIRNR" id="PIRNR001773"/>
    </source>
</evidence>
<sequence length="542" mass="60064">MLVRPFLPSLDSICTNCLHQIARSQPSTRSYSSTASLRLAGHLMTSNRLAKSLKRSDRSWNFTSSRKQSTKADPPDISANERRQKRVKELVAQFRAENKTKGEEQRRKKGPAIYSVRELSKIRKEKDIRDQVPPDTKTLHSIRTPQGKETPRPSEQAISSVQDDIGPQDASSRLTTISHALPEQSFKRKFTTYLSLSKPRLTFLIILTSTAAYGMYPVPAMLDPAAAAVPSLSPITLLFLTTGTFLTCASANALNMLFEPQYDALMSRTRNRPLVRGLLTKRAALIFAILTGTLGTAGLYFGVNPTTAFLAAANIGLYAFVYTPLKRIHPINTWVGAVVGAIPPLMGWTAAAGQTASESGDWHELLFGPDSRGGWALAALLFLWQIPHFAALSWTIRHEYAAAGYKMLCSSRPRLDAFFALGCSALLPATIVQLYTAGVVDSWAVVASGPVSFWMVWRSLEFVKLQGAKGSARSLFWASVWYLPIVLVLGMVGKKGLWDRVVASWRGEEFDEEDDEWEYEAPVLQQERQQAGEILPQKQREA</sequence>
<evidence type="ECO:0000256" key="8">
    <source>
        <dbReference type="ARBA" id="ARBA00023128"/>
    </source>
</evidence>
<feature type="compositionally biased region" description="Basic and acidic residues" evidence="13">
    <location>
        <begin position="96"/>
        <end position="106"/>
    </location>
</feature>
<dbReference type="PANTHER" id="PTHR43448:SF2">
    <property type="entry name" value="PROTOHEME IX FARNESYLTRANSFERASE, MITOCHONDRIAL"/>
    <property type="match status" value="1"/>
</dbReference>
<dbReference type="Pfam" id="PF01040">
    <property type="entry name" value="UbiA"/>
    <property type="match status" value="1"/>
</dbReference>
<dbReference type="PROSITE" id="PS00943">
    <property type="entry name" value="UBIA"/>
    <property type="match status" value="1"/>
</dbReference>
<dbReference type="EC" id="2.5.1.-" evidence="12"/>
<feature type="transmembrane region" description="Helical" evidence="14">
    <location>
        <begin position="332"/>
        <end position="353"/>
    </location>
</feature>
<protein>
    <recommendedName>
        <fullName evidence="3 12">Protoheme IX farnesyltransferase, mitochondrial</fullName>
        <ecNumber evidence="12">2.5.1.-</ecNumber>
    </recommendedName>
    <alternativeName>
        <fullName evidence="11 12">Heme O synthase</fullName>
    </alternativeName>
</protein>
<feature type="compositionally biased region" description="Basic and acidic residues" evidence="13">
    <location>
        <begin position="118"/>
        <end position="132"/>
    </location>
</feature>
<dbReference type="PIRSF" id="PIRSF001773">
    <property type="entry name" value="COX10"/>
    <property type="match status" value="1"/>
</dbReference>
<feature type="transmembrane region" description="Helical" evidence="14">
    <location>
        <begin position="475"/>
        <end position="493"/>
    </location>
</feature>
<dbReference type="InterPro" id="IPR016315">
    <property type="entry name" value="Protohaem_IX_farnesylTrfase_mt"/>
</dbReference>
<evidence type="ECO:0000256" key="11">
    <source>
        <dbReference type="ARBA" id="ARBA00030253"/>
    </source>
</evidence>
<evidence type="ECO:0000256" key="7">
    <source>
        <dbReference type="ARBA" id="ARBA00022989"/>
    </source>
</evidence>
<evidence type="ECO:0000256" key="3">
    <source>
        <dbReference type="ARBA" id="ARBA00016335"/>
    </source>
</evidence>
<dbReference type="PANTHER" id="PTHR43448">
    <property type="entry name" value="PROTOHEME IX FARNESYLTRANSFERASE, MITOCHONDRIAL"/>
    <property type="match status" value="1"/>
</dbReference>
<feature type="transmembrane region" description="Helical" evidence="14">
    <location>
        <begin position="201"/>
        <end position="222"/>
    </location>
</feature>
<keyword evidence="8 12" id="KW-0496">Mitochondrion</keyword>
<reference evidence="15" key="1">
    <citation type="journal article" date="2020" name="Stud. Mycol.">
        <title>101 Dothideomycetes genomes: a test case for predicting lifestyles and emergence of pathogens.</title>
        <authorList>
            <person name="Haridas S."/>
            <person name="Albert R."/>
            <person name="Binder M."/>
            <person name="Bloem J."/>
            <person name="Labutti K."/>
            <person name="Salamov A."/>
            <person name="Andreopoulos B."/>
            <person name="Baker S."/>
            <person name="Barry K."/>
            <person name="Bills G."/>
            <person name="Bluhm B."/>
            <person name="Cannon C."/>
            <person name="Castanera R."/>
            <person name="Culley D."/>
            <person name="Daum C."/>
            <person name="Ezra D."/>
            <person name="Gonzalez J."/>
            <person name="Henrissat B."/>
            <person name="Kuo A."/>
            <person name="Liang C."/>
            <person name="Lipzen A."/>
            <person name="Lutzoni F."/>
            <person name="Magnuson J."/>
            <person name="Mondo S."/>
            <person name="Nolan M."/>
            <person name="Ohm R."/>
            <person name="Pangilinan J."/>
            <person name="Park H.-J."/>
            <person name="Ramirez L."/>
            <person name="Alfaro M."/>
            <person name="Sun H."/>
            <person name="Tritt A."/>
            <person name="Yoshinaga Y."/>
            <person name="Zwiers L.-H."/>
            <person name="Turgeon B."/>
            <person name="Goodwin S."/>
            <person name="Spatafora J."/>
            <person name="Crous P."/>
            <person name="Grigoriev I."/>
        </authorList>
    </citation>
    <scope>NUCLEOTIDE SEQUENCE</scope>
    <source>
        <strain evidence="15">CBS 115976</strain>
    </source>
</reference>
<dbReference type="GO" id="GO:0031966">
    <property type="term" value="C:mitochondrial membrane"/>
    <property type="evidence" value="ECO:0007669"/>
    <property type="project" value="UniProtKB-SubCell"/>
</dbReference>
<feature type="transmembrane region" description="Helical" evidence="14">
    <location>
        <begin position="307"/>
        <end position="325"/>
    </location>
</feature>
<keyword evidence="10 12" id="KW-0472">Membrane</keyword>
<dbReference type="InterPro" id="IPR044878">
    <property type="entry name" value="UbiA_sf"/>
</dbReference>
<dbReference type="EMBL" id="MU004238">
    <property type="protein sequence ID" value="KAF2667003.1"/>
    <property type="molecule type" value="Genomic_DNA"/>
</dbReference>
<evidence type="ECO:0000313" key="15">
    <source>
        <dbReference type="EMBL" id="KAF2667003.1"/>
    </source>
</evidence>
<dbReference type="InterPro" id="IPR000537">
    <property type="entry name" value="UbiA_prenyltransferase"/>
</dbReference>
<proteinExistence type="inferred from homology"/>
<evidence type="ECO:0000256" key="6">
    <source>
        <dbReference type="ARBA" id="ARBA00022946"/>
    </source>
</evidence>
<comment type="subcellular location">
    <subcellularLocation>
        <location evidence="2">Mitochondrion membrane</location>
        <topology evidence="2">Multi-pass membrane protein</topology>
    </subcellularLocation>
</comment>
<keyword evidence="6" id="KW-0809">Transit peptide</keyword>
<dbReference type="NCBIfam" id="TIGR01473">
    <property type="entry name" value="cyoE_ctaB"/>
    <property type="match status" value="1"/>
</dbReference>
<evidence type="ECO:0000256" key="10">
    <source>
        <dbReference type="ARBA" id="ARBA00023136"/>
    </source>
</evidence>
<dbReference type="Proteomes" id="UP000799302">
    <property type="component" value="Unassembled WGS sequence"/>
</dbReference>
<keyword evidence="16" id="KW-1185">Reference proteome</keyword>
<accession>A0A6A6U6S9</accession>
<dbReference type="OrthoDB" id="5211at2759"/>
<gene>
    <name evidence="15" type="ORF">BT63DRAFT_326662</name>
</gene>
<organism evidence="15 16">
    <name type="scientific">Microthyrium microscopicum</name>
    <dbReference type="NCBI Taxonomy" id="703497"/>
    <lineage>
        <taxon>Eukaryota</taxon>
        <taxon>Fungi</taxon>
        <taxon>Dikarya</taxon>
        <taxon>Ascomycota</taxon>
        <taxon>Pezizomycotina</taxon>
        <taxon>Dothideomycetes</taxon>
        <taxon>Dothideomycetes incertae sedis</taxon>
        <taxon>Microthyriales</taxon>
        <taxon>Microthyriaceae</taxon>
        <taxon>Microthyrium</taxon>
    </lineage>
</organism>
<keyword evidence="7 14" id="KW-1133">Transmembrane helix</keyword>
<dbReference type="FunFam" id="1.10.357.140:FF:000004">
    <property type="entry name" value="Protoheme IX farnesyltransferase, mitochondrial"/>
    <property type="match status" value="1"/>
</dbReference>
<evidence type="ECO:0000256" key="2">
    <source>
        <dbReference type="ARBA" id="ARBA00004225"/>
    </source>
</evidence>
<dbReference type="HAMAP" id="MF_00154">
    <property type="entry name" value="CyoE_CtaB"/>
    <property type="match status" value="1"/>
</dbReference>
<dbReference type="AlphaFoldDB" id="A0A6A6U6S9"/>
<feature type="transmembrane region" description="Helical" evidence="14">
    <location>
        <begin position="279"/>
        <end position="301"/>
    </location>
</feature>
<evidence type="ECO:0000256" key="4">
    <source>
        <dbReference type="ARBA" id="ARBA00022679"/>
    </source>
</evidence>
<dbReference type="Gene3D" id="1.10.357.140">
    <property type="entry name" value="UbiA prenyltransferase"/>
    <property type="match status" value="1"/>
</dbReference>
<evidence type="ECO:0000256" key="13">
    <source>
        <dbReference type="SAM" id="MobiDB-lite"/>
    </source>
</evidence>
<dbReference type="CDD" id="cd13957">
    <property type="entry name" value="PT_UbiA_Cox10"/>
    <property type="match status" value="1"/>
</dbReference>
<dbReference type="InterPro" id="IPR030470">
    <property type="entry name" value="UbiA_prenylTrfase_CS"/>
</dbReference>
<name>A0A6A6U6S9_9PEZI</name>
<keyword evidence="4 12" id="KW-0808">Transferase</keyword>